<name>A0A086YD72_9RHOB</name>
<dbReference type="EMBL" id="JGYG01000001">
    <property type="protein sequence ID" value="KFI32222.1"/>
    <property type="molecule type" value="Genomic_DNA"/>
</dbReference>
<keyword evidence="2" id="KW-1185">Reference proteome</keyword>
<dbReference type="AlphaFoldDB" id="A0A086YD72"/>
<comment type="caution">
    <text evidence="1">The sequence shown here is derived from an EMBL/GenBank/DDBJ whole genome shotgun (WGS) entry which is preliminary data.</text>
</comment>
<gene>
    <name evidence="1" type="ORF">CN97_05280</name>
</gene>
<evidence type="ECO:0008006" key="3">
    <source>
        <dbReference type="Google" id="ProtNLM"/>
    </source>
</evidence>
<accession>A0A086YD72</accession>
<proteinExistence type="predicted"/>
<dbReference type="SUPFAM" id="SSF53474">
    <property type="entry name" value="alpha/beta-Hydrolases"/>
    <property type="match status" value="1"/>
</dbReference>
<protein>
    <recommendedName>
        <fullName evidence="3">Alpha/beta hydrolase</fullName>
    </recommendedName>
</protein>
<organism evidence="1 2">
    <name type="scientific">Haematobacter massiliensis</name>
    <dbReference type="NCBI Taxonomy" id="195105"/>
    <lineage>
        <taxon>Bacteria</taxon>
        <taxon>Pseudomonadati</taxon>
        <taxon>Pseudomonadota</taxon>
        <taxon>Alphaproteobacteria</taxon>
        <taxon>Rhodobacterales</taxon>
        <taxon>Paracoccaceae</taxon>
        <taxon>Haematobacter</taxon>
    </lineage>
</organism>
<dbReference type="Gene3D" id="3.40.50.1820">
    <property type="entry name" value="alpha/beta hydrolase"/>
    <property type="match status" value="1"/>
</dbReference>
<evidence type="ECO:0000313" key="2">
    <source>
        <dbReference type="Proteomes" id="UP000028826"/>
    </source>
</evidence>
<dbReference type="Proteomes" id="UP000028826">
    <property type="component" value="Unassembled WGS sequence"/>
</dbReference>
<dbReference type="InterPro" id="IPR029058">
    <property type="entry name" value="AB_hydrolase_fold"/>
</dbReference>
<reference evidence="1 2" key="1">
    <citation type="submission" date="2014-03" db="EMBL/GenBank/DDBJ databases">
        <title>Genome of Haematobacter massiliensis CCUG 47968.</title>
        <authorList>
            <person name="Wang D."/>
            <person name="Wang G."/>
        </authorList>
    </citation>
    <scope>NUCLEOTIDE SEQUENCE [LARGE SCALE GENOMIC DNA]</scope>
    <source>
        <strain evidence="1 2">CCUG 47968</strain>
    </source>
</reference>
<dbReference type="STRING" id="195105.CN97_05280"/>
<evidence type="ECO:0000313" key="1">
    <source>
        <dbReference type="EMBL" id="KFI32222.1"/>
    </source>
</evidence>
<sequence>MGGLYAQLIARHYPHMVAGVVMADATHPKQEDLLADTGDALVRFSRWVARAWDRWLGPGMFTEVVLMADIGNEIFLAPTFPNVPLTVITAGKRAPTWLVSDLLRNIHLQNQNELAALTAHSRHIIATNSRHNIPVDDPEVICAVIKGMISL</sequence>